<dbReference type="InterPro" id="IPR051251">
    <property type="entry name" value="STK_FNIP-Repeat"/>
</dbReference>
<sequence>MSNQLPIHDDLIVYMMQFLDDCSKRKFISTCRFLLELQSRIYYDDEVYVYNEVQHLSYSEFFKRLYYYAGIISSNINFIPQNIEYLQIYRDVSIEDLFEKNAEKLGSIKYLDIDEIDTGKINKLKNNPNSIKTLFVSNEQNILNLLIPSINKLYIHYHSNLDLNLSFSKLTRITFHIGFNKSTDFMFPESLEYLDLGDKFNTPLTPNSLPKNLKHLYLGYKYNYPIENCLPYGLKHLIFGHLFTQKIKNAIPETVTHLCMGGRFYRKVKGYLPKNLIHLEFGWGFNKPLLGEIPNVEYLKTGSSFEYPICDDSNPSKITHLIVGSKINKSDYVLPRNLKTLILDLDYDDPTILFKIPNSVTNLVIVNSTSIDLGSFDLNCYDHVTHLTLNTFVKGSLKYFHNVDTLILDQYFSTSLHNFLPNNLKHLYIENEIYKKQKQFIETNVIIHTFKSSWFSETEDKFLSKFWYGESKYDFIDKIIEYHKKYDNNKFIQKPLVESIIPIKQNSNHDCGLYCPFSKDY</sequence>
<evidence type="ECO:0000313" key="2">
    <source>
        <dbReference type="EMBL" id="AMZ02610.1"/>
    </source>
</evidence>
<dbReference type="Pfam" id="PF05725">
    <property type="entry name" value="FNIP"/>
    <property type="match status" value="2"/>
</dbReference>
<reference evidence="2" key="1">
    <citation type="journal article" date="2016" name="Genom Data">
        <title>Isolation and complete genome sequencing of Mimivirus bombay, a Giant Virus in sewage of Mumbai, India.</title>
        <authorList>
            <person name="Chatterjee A."/>
            <person name="Ali F."/>
            <person name="Bange D."/>
            <person name="Kondabagil K."/>
        </authorList>
    </citation>
    <scope>NUCLEOTIDE SEQUENCE [LARGE SCALE GENOMIC DNA]</scope>
    <source>
        <strain evidence="2">1</strain>
    </source>
</reference>
<dbReference type="EMBL" id="KU761889">
    <property type="protein sequence ID" value="AMZ02610.1"/>
    <property type="molecule type" value="Genomic_DNA"/>
</dbReference>
<accession>A0A165XA22</accession>
<proteinExistence type="predicted"/>
<name>A0A165XA22_MIMIV</name>
<dbReference type="Proteomes" id="UP000241559">
    <property type="component" value="Segment"/>
</dbReference>
<protein>
    <submittedName>
        <fullName evidence="2">Putative FNIP repeat-containing protein</fullName>
    </submittedName>
</protein>
<evidence type="ECO:0000313" key="3">
    <source>
        <dbReference type="Proteomes" id="UP000241559"/>
    </source>
</evidence>
<dbReference type="InterPro" id="IPR008615">
    <property type="entry name" value="FNIP"/>
</dbReference>
<keyword evidence="1" id="KW-0677">Repeat</keyword>
<organism evidence="2 3">
    <name type="scientific">Mimivirus Bombay</name>
    <dbReference type="NCBI Taxonomy" id="1835008"/>
    <lineage>
        <taxon>Viruses</taxon>
        <taxon>Varidnaviria</taxon>
        <taxon>Bamfordvirae</taxon>
        <taxon>Nucleocytoviricota</taxon>
        <taxon>Megaviricetes</taxon>
        <taxon>Imitervirales</taxon>
        <taxon>Mimiviridae</taxon>
        <taxon>Megamimivirinae</taxon>
        <taxon>Mimivirus</taxon>
        <taxon>Mimivirus bradfordmassiliense</taxon>
    </lineage>
</organism>
<dbReference type="PANTHER" id="PTHR32134:SF92">
    <property type="entry name" value="FNIP REPEAT-CONTAINING PROTEIN"/>
    <property type="match status" value="1"/>
</dbReference>
<dbReference type="PANTHER" id="PTHR32134">
    <property type="entry name" value="FNIP REPEAT-CONTAINING PROTEIN"/>
    <property type="match status" value="1"/>
</dbReference>
<evidence type="ECO:0000256" key="1">
    <source>
        <dbReference type="ARBA" id="ARBA00022737"/>
    </source>
</evidence>
<dbReference type="SMR" id="A0A165XA22"/>